<sequence>MRLLYTASDGRLSWTKDYIGNEEIPPYAILSHTWGEQEVIFDDLKSLTSVEDTDAKSKAGWDKMRFCAQQAKRDSLDYFWVDTCCIDKSNSSELQEAINSMFCWYQNAKKCYVYLSDVEYNTLDADSESSRRWKPAFRKSRWFTRGWTLQELLAPRSVEFFSKEGELLGDKRSLRDTIHEITGIPIEALLGSQLSQFSTAERFSWAANRQTKREEDEAYCLLGIFGIYLPLIYGEQRLGAMKRLLNELESPAIKLSQAIKEDTKIVRGHVPAIMSGIDMVRQDQDSAKYRRLLDWISASDYPTQQSDIIKRRQEGTGQWFLDAPETARWLNTAMATLFCPGIPGAGKTMIAAIAIDYLLDTVQSDSCGVVYVYCNYKAQEEQDASSLLAAILKQLVQGQLSTVNHIERLHQKHASRGTKPSLDEIYNALQNVFACYASVHIVIDALDECQNATRRQLLAKLHDLQAGRDVRFMVTARFMPDIQDDFEGALRLEVQASREDVKRFVAGQIYRLPTCIQGSDALQEMVQEKIADAVDGMFLLARLHVDSLLDKRTRKDVKTSLAKITKGAAALEDAYREALHRIEGQLEGDCGLAKKVLSWITFAKRPLTTAEICCALAVETGEAEIDPDNVPNIKDLVSVCAGLVVVDRESAIIRLVHYTTQEYFERTVNVWYPGGQLHIATTCLTYLSFSAFQGGSSSTDEEFEERLQQNKFLDYAAKHWGRHARTVEAEVATFACKLLQGKSFPSVIQVLGATYFRYRGYSTKYPVITALHYTARFGLPGITKKILDATEDLIPKAVNVRDSYGSTPLISAAENGQYEVVQLLLDNNADVNVQGGRYGNALQAASAGGHEQIVKMLLDKGANMLLDNDADVNAQGGEYGNALQAASLEGHKEIVKVLLKKGADNSVLKRFDENTTASLKRHEIKMLLDNDADVNAQSRRYSNALQAASAGGYKQLVNMLVAAGTNERQQKGLVIWPGYLCLWRLGFWNHDARGTF</sequence>
<accession>A0ACB6S585</accession>
<dbReference type="EMBL" id="MU006710">
    <property type="protein sequence ID" value="KAF2629421.1"/>
    <property type="molecule type" value="Genomic_DNA"/>
</dbReference>
<name>A0ACB6S585_9PLEO</name>
<dbReference type="Proteomes" id="UP000799754">
    <property type="component" value="Unassembled WGS sequence"/>
</dbReference>
<gene>
    <name evidence="1" type="ORF">BU25DRAFT_389615</name>
</gene>
<evidence type="ECO:0000313" key="2">
    <source>
        <dbReference type="Proteomes" id="UP000799754"/>
    </source>
</evidence>
<proteinExistence type="predicted"/>
<keyword evidence="2" id="KW-1185">Reference proteome</keyword>
<organism evidence="1 2">
    <name type="scientific">Macroventuria anomochaeta</name>
    <dbReference type="NCBI Taxonomy" id="301207"/>
    <lineage>
        <taxon>Eukaryota</taxon>
        <taxon>Fungi</taxon>
        <taxon>Dikarya</taxon>
        <taxon>Ascomycota</taxon>
        <taxon>Pezizomycotina</taxon>
        <taxon>Dothideomycetes</taxon>
        <taxon>Pleosporomycetidae</taxon>
        <taxon>Pleosporales</taxon>
        <taxon>Pleosporineae</taxon>
        <taxon>Didymellaceae</taxon>
        <taxon>Macroventuria</taxon>
    </lineage>
</organism>
<reference evidence="1" key="1">
    <citation type="journal article" date="2020" name="Stud. Mycol.">
        <title>101 Dothideomycetes genomes: a test case for predicting lifestyles and emergence of pathogens.</title>
        <authorList>
            <person name="Haridas S."/>
            <person name="Albert R."/>
            <person name="Binder M."/>
            <person name="Bloem J."/>
            <person name="Labutti K."/>
            <person name="Salamov A."/>
            <person name="Andreopoulos B."/>
            <person name="Baker S."/>
            <person name="Barry K."/>
            <person name="Bills G."/>
            <person name="Bluhm B."/>
            <person name="Cannon C."/>
            <person name="Castanera R."/>
            <person name="Culley D."/>
            <person name="Daum C."/>
            <person name="Ezra D."/>
            <person name="Gonzalez J."/>
            <person name="Henrissat B."/>
            <person name="Kuo A."/>
            <person name="Liang C."/>
            <person name="Lipzen A."/>
            <person name="Lutzoni F."/>
            <person name="Magnuson J."/>
            <person name="Mondo S."/>
            <person name="Nolan M."/>
            <person name="Ohm R."/>
            <person name="Pangilinan J."/>
            <person name="Park H.-J."/>
            <person name="Ramirez L."/>
            <person name="Alfaro M."/>
            <person name="Sun H."/>
            <person name="Tritt A."/>
            <person name="Yoshinaga Y."/>
            <person name="Zwiers L.-H."/>
            <person name="Turgeon B."/>
            <person name="Goodwin S."/>
            <person name="Spatafora J."/>
            <person name="Crous P."/>
            <person name="Grigoriev I."/>
        </authorList>
    </citation>
    <scope>NUCLEOTIDE SEQUENCE</scope>
    <source>
        <strain evidence="1">CBS 525.71</strain>
    </source>
</reference>
<evidence type="ECO:0000313" key="1">
    <source>
        <dbReference type="EMBL" id="KAF2629421.1"/>
    </source>
</evidence>
<comment type="caution">
    <text evidence="1">The sequence shown here is derived from an EMBL/GenBank/DDBJ whole genome shotgun (WGS) entry which is preliminary data.</text>
</comment>
<protein>
    <submittedName>
        <fullName evidence="1">Uncharacterized protein</fullName>
    </submittedName>
</protein>